<reference evidence="5 6" key="1">
    <citation type="submission" date="2015-08" db="EMBL/GenBank/DDBJ databases">
        <authorList>
            <person name="Babu N.S."/>
            <person name="Beckwith C.J."/>
            <person name="Beseler K.G."/>
            <person name="Brison A."/>
            <person name="Carone J.V."/>
            <person name="Caskin T.P."/>
            <person name="Diamond M."/>
            <person name="Durham M.E."/>
            <person name="Foxe J.M."/>
            <person name="Go M."/>
            <person name="Henderson B.A."/>
            <person name="Jones I.B."/>
            <person name="McGettigan J.A."/>
            <person name="Micheletti S.J."/>
            <person name="Nasrallah M.E."/>
            <person name="Ortiz D."/>
            <person name="Piller C.R."/>
            <person name="Privatt S.R."/>
            <person name="Schneider S.L."/>
            <person name="Sharp S."/>
            <person name="Smith T.C."/>
            <person name="Stanton J.D."/>
            <person name="Ullery H.E."/>
            <person name="Wilson R.J."/>
            <person name="Serrano M.G."/>
            <person name="Buck G."/>
            <person name="Lee V."/>
            <person name="Wang Y."/>
            <person name="Carvalho R."/>
            <person name="Voegtly L."/>
            <person name="Shi R."/>
            <person name="Duckworth R."/>
            <person name="Johnson A."/>
            <person name="Loviza R."/>
            <person name="Walstead R."/>
            <person name="Shah Z."/>
            <person name="Kiflezghi M."/>
            <person name="Wade K."/>
            <person name="Ball S.L."/>
            <person name="Bradley K.W."/>
            <person name="Asai D.J."/>
            <person name="Bowman C.A."/>
            <person name="Russell D.A."/>
            <person name="Pope W.H."/>
            <person name="Jacobs-Sera D."/>
            <person name="Hendrix R.W."/>
            <person name="Hatfull G.F."/>
        </authorList>
    </citation>
    <scope>NUCLEOTIDE SEQUENCE [LARGE SCALE GENOMIC DNA]</scope>
    <source>
        <strain evidence="5 6">DSM 27648</strain>
    </source>
</reference>
<dbReference type="Gene3D" id="3.30.230.10">
    <property type="match status" value="1"/>
</dbReference>
<dbReference type="AlphaFoldDB" id="A0A0K1Q9G8"/>
<evidence type="ECO:0000256" key="3">
    <source>
        <dbReference type="ARBA" id="ARBA00023235"/>
    </source>
</evidence>
<comment type="catalytic activity">
    <reaction evidence="1">
        <text>ATP-dependent breakage, passage and rejoining of double-stranded DNA.</text>
        <dbReference type="EC" id="5.6.2.2"/>
    </reaction>
</comment>
<name>A0A0K1Q9G8_9BACT</name>
<dbReference type="GO" id="GO:0005524">
    <property type="term" value="F:ATP binding"/>
    <property type="evidence" value="ECO:0007669"/>
    <property type="project" value="InterPro"/>
</dbReference>
<dbReference type="GO" id="GO:0003918">
    <property type="term" value="F:DNA topoisomerase type II (double strand cut, ATP-hydrolyzing) activity"/>
    <property type="evidence" value="ECO:0007669"/>
    <property type="project" value="UniProtKB-EC"/>
</dbReference>
<evidence type="ECO:0000313" key="6">
    <source>
        <dbReference type="Proteomes" id="UP000064967"/>
    </source>
</evidence>
<sequence>MLRLASTELEARWSDDEMCVMFHADPARFPEPLAAHALIGVAADLTTAYPGLCAFVRDLTLGLDTNLVYRRGVLDRLLEVATRSKLNHPPLRFQSTTGEVRFDLAFAWRPGPGLQLVALVNGKRTPNGGTHVRGFWEGIAAAIEKRLPTRDARRRLLTEREVPRNAVLVISVHLDDPRYGPATRDCLHDVRALEIIRSDVEEAFGAWLEREWPGVSPPWQLLGGFHDSEPWQRTYAEMLSKPAETPFPDPYLHRDDE</sequence>
<dbReference type="Proteomes" id="UP000064967">
    <property type="component" value="Chromosome"/>
</dbReference>
<evidence type="ECO:0000313" key="5">
    <source>
        <dbReference type="EMBL" id="AKV02379.1"/>
    </source>
</evidence>
<dbReference type="SUPFAM" id="SSF54211">
    <property type="entry name" value="Ribosomal protein S5 domain 2-like"/>
    <property type="match status" value="1"/>
</dbReference>
<dbReference type="GO" id="GO:0006265">
    <property type="term" value="P:DNA topological change"/>
    <property type="evidence" value="ECO:0007669"/>
    <property type="project" value="InterPro"/>
</dbReference>
<gene>
    <name evidence="5" type="ORF">AKJ09_09042</name>
</gene>
<dbReference type="EC" id="5.6.2.2" evidence="2"/>
<dbReference type="EMBL" id="CP012333">
    <property type="protein sequence ID" value="AKV02379.1"/>
    <property type="molecule type" value="Genomic_DNA"/>
</dbReference>
<dbReference type="InterPro" id="IPR013506">
    <property type="entry name" value="Topo_IIA_bsu_dom2"/>
</dbReference>
<dbReference type="InterPro" id="IPR020568">
    <property type="entry name" value="Ribosomal_Su5_D2-typ_SF"/>
</dbReference>
<dbReference type="GO" id="GO:0003677">
    <property type="term" value="F:DNA binding"/>
    <property type="evidence" value="ECO:0007669"/>
    <property type="project" value="InterPro"/>
</dbReference>
<keyword evidence="3" id="KW-0413">Isomerase</keyword>
<evidence type="ECO:0000256" key="1">
    <source>
        <dbReference type="ARBA" id="ARBA00000185"/>
    </source>
</evidence>
<dbReference type="KEGG" id="llu:AKJ09_09042"/>
<accession>A0A0K1Q9G8</accession>
<evidence type="ECO:0000259" key="4">
    <source>
        <dbReference type="Pfam" id="PF00204"/>
    </source>
</evidence>
<evidence type="ECO:0000256" key="2">
    <source>
        <dbReference type="ARBA" id="ARBA00012895"/>
    </source>
</evidence>
<proteinExistence type="predicted"/>
<protein>
    <recommendedName>
        <fullName evidence="2">DNA topoisomerase (ATP-hydrolyzing)</fullName>
        <ecNumber evidence="2">5.6.2.2</ecNumber>
    </recommendedName>
</protein>
<organism evidence="5 6">
    <name type="scientific">Labilithrix luteola</name>
    <dbReference type="NCBI Taxonomy" id="1391654"/>
    <lineage>
        <taxon>Bacteria</taxon>
        <taxon>Pseudomonadati</taxon>
        <taxon>Myxococcota</taxon>
        <taxon>Polyangia</taxon>
        <taxon>Polyangiales</taxon>
        <taxon>Labilitrichaceae</taxon>
        <taxon>Labilithrix</taxon>
    </lineage>
</organism>
<dbReference type="Pfam" id="PF00204">
    <property type="entry name" value="DNA_gyraseB"/>
    <property type="match status" value="1"/>
</dbReference>
<dbReference type="STRING" id="1391654.AKJ09_09042"/>
<feature type="domain" description="DNA topoisomerase type IIA subunit B" evidence="4">
    <location>
        <begin position="84"/>
        <end position="210"/>
    </location>
</feature>
<keyword evidence="6" id="KW-1185">Reference proteome</keyword>
<dbReference type="CDD" id="cd00329">
    <property type="entry name" value="TopoII_MutL_Trans"/>
    <property type="match status" value="1"/>
</dbReference>
<dbReference type="InterPro" id="IPR014721">
    <property type="entry name" value="Ribsml_uS5_D2-typ_fold_subgr"/>
</dbReference>